<keyword evidence="3" id="KW-1003">Cell membrane</keyword>
<feature type="transmembrane region" description="Helical" evidence="7">
    <location>
        <begin position="53"/>
        <end position="75"/>
    </location>
</feature>
<dbReference type="InterPro" id="IPR051907">
    <property type="entry name" value="DoxX-like_oxidoreductase"/>
</dbReference>
<feature type="transmembrane region" description="Helical" evidence="7">
    <location>
        <begin position="82"/>
        <end position="98"/>
    </location>
</feature>
<keyword evidence="9" id="KW-1185">Reference proteome</keyword>
<comment type="subcellular location">
    <subcellularLocation>
        <location evidence="1">Cell membrane</location>
        <topology evidence="1">Multi-pass membrane protein</topology>
    </subcellularLocation>
</comment>
<dbReference type="InterPro" id="IPR032808">
    <property type="entry name" value="DoxX"/>
</dbReference>
<dbReference type="RefSeq" id="WP_231004669.1">
    <property type="nucleotide sequence ID" value="NZ_JAJNEC010000005.1"/>
</dbReference>
<sequence length="136" mass="14405">MKLLNTKYKDSGVALALLVLRVVAGSAMAINHGYKKLTGFSEIAAKGFSDPFHVGVKASLSMTIFAEFFCALLIVLGLLTRLATIPLIIAMCIALFVAHNGDFFGQGELAGIFLAVFLVLLLVGPGKYSVDKAIGK</sequence>
<gene>
    <name evidence="8" type="ORF">LQ567_11585</name>
</gene>
<feature type="transmembrane region" description="Helical" evidence="7">
    <location>
        <begin position="110"/>
        <end position="130"/>
    </location>
</feature>
<dbReference type="PANTHER" id="PTHR33452">
    <property type="entry name" value="OXIDOREDUCTASE CATD-RELATED"/>
    <property type="match status" value="1"/>
</dbReference>
<dbReference type="Proteomes" id="UP001199816">
    <property type="component" value="Unassembled WGS sequence"/>
</dbReference>
<name>A0ABS8PQS8_9BACT</name>
<organism evidence="8 9">
    <name type="scientific">Niabella pedocola</name>
    <dbReference type="NCBI Taxonomy" id="1752077"/>
    <lineage>
        <taxon>Bacteria</taxon>
        <taxon>Pseudomonadati</taxon>
        <taxon>Bacteroidota</taxon>
        <taxon>Chitinophagia</taxon>
        <taxon>Chitinophagales</taxon>
        <taxon>Chitinophagaceae</taxon>
        <taxon>Niabella</taxon>
    </lineage>
</organism>
<dbReference type="Pfam" id="PF07681">
    <property type="entry name" value="DoxX"/>
    <property type="match status" value="1"/>
</dbReference>
<keyword evidence="6 7" id="KW-0472">Membrane</keyword>
<evidence type="ECO:0000256" key="7">
    <source>
        <dbReference type="SAM" id="Phobius"/>
    </source>
</evidence>
<evidence type="ECO:0000256" key="1">
    <source>
        <dbReference type="ARBA" id="ARBA00004651"/>
    </source>
</evidence>
<comment type="caution">
    <text evidence="8">The sequence shown here is derived from an EMBL/GenBank/DDBJ whole genome shotgun (WGS) entry which is preliminary data.</text>
</comment>
<keyword evidence="5 7" id="KW-1133">Transmembrane helix</keyword>
<keyword evidence="4 7" id="KW-0812">Transmembrane</keyword>
<evidence type="ECO:0000256" key="4">
    <source>
        <dbReference type="ARBA" id="ARBA00022692"/>
    </source>
</evidence>
<reference evidence="8 9" key="1">
    <citation type="submission" date="2021-11" db="EMBL/GenBank/DDBJ databases">
        <title>Genomic of Niabella pedocola.</title>
        <authorList>
            <person name="Wu T."/>
        </authorList>
    </citation>
    <scope>NUCLEOTIDE SEQUENCE [LARGE SCALE GENOMIC DNA]</scope>
    <source>
        <strain evidence="8 9">JCM 31011</strain>
    </source>
</reference>
<evidence type="ECO:0000313" key="9">
    <source>
        <dbReference type="Proteomes" id="UP001199816"/>
    </source>
</evidence>
<dbReference type="PANTHER" id="PTHR33452:SF1">
    <property type="entry name" value="INNER MEMBRANE PROTEIN YPHA-RELATED"/>
    <property type="match status" value="1"/>
</dbReference>
<evidence type="ECO:0000256" key="6">
    <source>
        <dbReference type="ARBA" id="ARBA00023136"/>
    </source>
</evidence>
<accession>A0ABS8PQS8</accession>
<protein>
    <submittedName>
        <fullName evidence="8">DoxX family protein</fullName>
    </submittedName>
</protein>
<comment type="similarity">
    <text evidence="2">Belongs to the DoxX family.</text>
</comment>
<proteinExistence type="inferred from homology"/>
<dbReference type="EMBL" id="JAJNEC010000005">
    <property type="protein sequence ID" value="MCD2423406.1"/>
    <property type="molecule type" value="Genomic_DNA"/>
</dbReference>
<evidence type="ECO:0000256" key="5">
    <source>
        <dbReference type="ARBA" id="ARBA00022989"/>
    </source>
</evidence>
<evidence type="ECO:0000256" key="3">
    <source>
        <dbReference type="ARBA" id="ARBA00022475"/>
    </source>
</evidence>
<evidence type="ECO:0000256" key="2">
    <source>
        <dbReference type="ARBA" id="ARBA00006679"/>
    </source>
</evidence>
<evidence type="ECO:0000313" key="8">
    <source>
        <dbReference type="EMBL" id="MCD2423406.1"/>
    </source>
</evidence>